<gene>
    <name evidence="1" type="ORF">AGR7C_Lc10099</name>
</gene>
<name>A0A1S7QPC5_9HYPH</name>
<organism evidence="1 2">
    <name type="scientific">Agrobacterium deltaense Zutra 3/1</name>
    <dbReference type="NCBI Taxonomy" id="1183427"/>
    <lineage>
        <taxon>Bacteria</taxon>
        <taxon>Pseudomonadati</taxon>
        <taxon>Pseudomonadota</taxon>
        <taxon>Alphaproteobacteria</taxon>
        <taxon>Hyphomicrobiales</taxon>
        <taxon>Rhizobiaceae</taxon>
        <taxon>Rhizobium/Agrobacterium group</taxon>
        <taxon>Agrobacterium</taxon>
    </lineage>
</organism>
<reference evidence="1 2" key="1">
    <citation type="submission" date="2016-01" db="EMBL/GenBank/DDBJ databases">
        <authorList>
            <person name="Oliw E.H."/>
        </authorList>
    </citation>
    <scope>NUCLEOTIDE SEQUENCE [LARGE SCALE GENOMIC DNA]</scope>
    <source>
        <strain evidence="1 2">Zutra 3-1</strain>
    </source>
</reference>
<dbReference type="SUPFAM" id="SSF54909">
    <property type="entry name" value="Dimeric alpha+beta barrel"/>
    <property type="match status" value="1"/>
</dbReference>
<dbReference type="Gene3D" id="3.30.70.100">
    <property type="match status" value="1"/>
</dbReference>
<dbReference type="AlphaFoldDB" id="A0A1S7QPC5"/>
<protein>
    <recommendedName>
        <fullName evidence="3">Ethyl tert-butyl ether degradation EthD</fullName>
    </recommendedName>
</protein>
<evidence type="ECO:0000313" key="2">
    <source>
        <dbReference type="Proteomes" id="UP000191987"/>
    </source>
</evidence>
<proteinExistence type="predicted"/>
<evidence type="ECO:0008006" key="3">
    <source>
        <dbReference type="Google" id="ProtNLM"/>
    </source>
</evidence>
<sequence length="130" mass="14942">MHVIGIIASPIYRTVWVGIHSGGNMYTRSAIFEGRIHPGREEEFFRIVEEKLLPVWKRMPNAQAVRVMRTERTDPDAASIIMVQEIDYPSMEAVEEALVSPVRLEGRVLTDEMMSMCDGRFYHLVYSRVA</sequence>
<dbReference type="EMBL" id="FBWG01000027">
    <property type="protein sequence ID" value="CUX40021.1"/>
    <property type="molecule type" value="Genomic_DNA"/>
</dbReference>
<dbReference type="Proteomes" id="UP000191987">
    <property type="component" value="Unassembled WGS sequence"/>
</dbReference>
<accession>A0A1S7QPC5</accession>
<dbReference type="InterPro" id="IPR011008">
    <property type="entry name" value="Dimeric_a/b-barrel"/>
</dbReference>
<evidence type="ECO:0000313" key="1">
    <source>
        <dbReference type="EMBL" id="CUX40021.1"/>
    </source>
</evidence>